<dbReference type="InterPro" id="IPR001610">
    <property type="entry name" value="PAC"/>
</dbReference>
<dbReference type="Pfam" id="PF02518">
    <property type="entry name" value="HATPase_c"/>
    <property type="match status" value="1"/>
</dbReference>
<dbReference type="InterPro" id="IPR003661">
    <property type="entry name" value="HisK_dim/P_dom"/>
</dbReference>
<dbReference type="CDD" id="cd00130">
    <property type="entry name" value="PAS"/>
    <property type="match status" value="2"/>
</dbReference>
<dbReference type="InterPro" id="IPR036890">
    <property type="entry name" value="HATPase_C_sf"/>
</dbReference>
<dbReference type="InterPro" id="IPR000014">
    <property type="entry name" value="PAS"/>
</dbReference>
<proteinExistence type="predicted"/>
<dbReference type="InterPro" id="IPR005467">
    <property type="entry name" value="His_kinase_dom"/>
</dbReference>
<dbReference type="SUPFAM" id="SSF55874">
    <property type="entry name" value="ATPase domain of HSP90 chaperone/DNA topoisomerase II/histidine kinase"/>
    <property type="match status" value="1"/>
</dbReference>
<dbReference type="Gene3D" id="1.10.287.130">
    <property type="match status" value="1"/>
</dbReference>
<feature type="domain" description="PAS" evidence="7">
    <location>
        <begin position="172"/>
        <end position="242"/>
    </location>
</feature>
<evidence type="ECO:0000259" key="8">
    <source>
        <dbReference type="PROSITE" id="PS50113"/>
    </source>
</evidence>
<evidence type="ECO:0000259" key="6">
    <source>
        <dbReference type="PROSITE" id="PS50109"/>
    </source>
</evidence>
<dbReference type="InterPro" id="IPR004358">
    <property type="entry name" value="Sig_transdc_His_kin-like_C"/>
</dbReference>
<dbReference type="OrthoDB" id="8477705at2"/>
<keyword evidence="4" id="KW-0808">Transferase</keyword>
<dbReference type="AlphaFoldDB" id="A0A433JEY5"/>
<dbReference type="SMART" id="SM00086">
    <property type="entry name" value="PAC"/>
    <property type="match status" value="2"/>
</dbReference>
<dbReference type="PRINTS" id="PR00344">
    <property type="entry name" value="BCTRLSENSOR"/>
</dbReference>
<dbReference type="SMART" id="SM00387">
    <property type="entry name" value="HATPase_c"/>
    <property type="match status" value="1"/>
</dbReference>
<dbReference type="Pfam" id="PF08448">
    <property type="entry name" value="PAS_4"/>
    <property type="match status" value="2"/>
</dbReference>
<dbReference type="InterPro" id="IPR000700">
    <property type="entry name" value="PAS-assoc_C"/>
</dbReference>
<dbReference type="InterPro" id="IPR035965">
    <property type="entry name" value="PAS-like_dom_sf"/>
</dbReference>
<dbReference type="CDD" id="cd00082">
    <property type="entry name" value="HisKA"/>
    <property type="match status" value="1"/>
</dbReference>
<dbReference type="NCBIfam" id="TIGR00229">
    <property type="entry name" value="sensory_box"/>
    <property type="match status" value="2"/>
</dbReference>
<dbReference type="PROSITE" id="PS50109">
    <property type="entry name" value="HIS_KIN"/>
    <property type="match status" value="1"/>
</dbReference>
<dbReference type="Pfam" id="PF13188">
    <property type="entry name" value="PAS_8"/>
    <property type="match status" value="1"/>
</dbReference>
<reference evidence="9 10" key="1">
    <citation type="submission" date="2018-12" db="EMBL/GenBank/DDBJ databases">
        <authorList>
            <person name="Yang Y."/>
        </authorList>
    </citation>
    <scope>NUCLEOTIDE SEQUENCE [LARGE SCALE GENOMIC DNA]</scope>
    <source>
        <strain evidence="9 10">GSF71</strain>
    </source>
</reference>
<dbReference type="Gene3D" id="3.30.450.20">
    <property type="entry name" value="PAS domain"/>
    <property type="match status" value="2"/>
</dbReference>
<dbReference type="PANTHER" id="PTHR43047:SF72">
    <property type="entry name" value="OSMOSENSING HISTIDINE PROTEIN KINASE SLN1"/>
    <property type="match status" value="1"/>
</dbReference>
<evidence type="ECO:0000256" key="3">
    <source>
        <dbReference type="ARBA" id="ARBA00022553"/>
    </source>
</evidence>
<dbReference type="GO" id="GO:0000155">
    <property type="term" value="F:phosphorelay sensor kinase activity"/>
    <property type="evidence" value="ECO:0007669"/>
    <property type="project" value="InterPro"/>
</dbReference>
<dbReference type="PANTHER" id="PTHR43047">
    <property type="entry name" value="TWO-COMPONENT HISTIDINE PROTEIN KINASE"/>
    <property type="match status" value="1"/>
</dbReference>
<dbReference type="GO" id="GO:0005886">
    <property type="term" value="C:plasma membrane"/>
    <property type="evidence" value="ECO:0007669"/>
    <property type="project" value="TreeGrafter"/>
</dbReference>
<sequence length="796" mass="85555">MFVLELIKSTFPIAFLRLFHLPQFRWSCHPIAPIIGKRRPAAPHRAGVAGGRPGMVRAEAIDWRAAFVASPAPACVVGGRGIIIDANPAFAALLGADPDALADQPLDACLILDGARWPAEETVRERRGVAFLTSGDGRTIPYGLAPLPGGNGLLSLSDAVDEHCYVCKVFSSRDKFRTAIDDQSEVIVRVAPDLRVTLVNREFATLFGVAPRVLIDRSLRDLMPPDSADAVAVLVARATPDDPASASEERWPCRDGHERWFSWRRYAVFDAQGRLSAVQAVGRDTTRRRMAEEERRRLAAMIGRSPVIGLGWRTGGRMPIDYATGNVDRLGLDRDVLLESGAGLLDLVHPDDAPALRAWVAAGSPTETGRAAEAPPLSFRLPVAGGERWLTLSGWPAAPGRMEGVLLDVTERRDAALALRERERRFQAVINSATDFIGLLTPDGVLIEINESALRFAQVEAAAVCGRPVWDTPWWTDAPGQALLREGVAGVAQGGTARFETTHASPDGAVIHVDVSLRPMRDASGAVTFLVVEEREITRFKMTEAELLSAKRLAEAANRSKTQFLAVMSHELRTPLNAVLGYSEVMQRGLFGPIGSDRYAGYVDAIHASGQHLLDIIDEILEISRIELGVVDLVEEVAAVYDLIHRSAQLLATRAMEAGVELRLEVQPGLPGLRCDSRRVVQILVNVGANAIKFTPSSGTVRLEARAARPDEGEGGLVFVVQDTGTGIPPGDLHKVWEPFGQAGNAHISGAGGVGLGLAITKALVEAHGGTARLDSAPGRGTTVTLRFPAERSVAG</sequence>
<evidence type="ECO:0000313" key="10">
    <source>
        <dbReference type="Proteomes" id="UP000280346"/>
    </source>
</evidence>
<dbReference type="Pfam" id="PF00512">
    <property type="entry name" value="HisKA"/>
    <property type="match status" value="1"/>
</dbReference>
<dbReference type="GO" id="GO:0009927">
    <property type="term" value="F:histidine phosphotransfer kinase activity"/>
    <property type="evidence" value="ECO:0007669"/>
    <property type="project" value="TreeGrafter"/>
</dbReference>
<evidence type="ECO:0000256" key="2">
    <source>
        <dbReference type="ARBA" id="ARBA00012438"/>
    </source>
</evidence>
<protein>
    <recommendedName>
        <fullName evidence="2">histidine kinase</fullName>
        <ecNumber evidence="2">2.7.13.3</ecNumber>
    </recommendedName>
</protein>
<dbReference type="SUPFAM" id="SSF55785">
    <property type="entry name" value="PYP-like sensor domain (PAS domain)"/>
    <property type="match status" value="3"/>
</dbReference>
<keyword evidence="10" id="KW-1185">Reference proteome</keyword>
<keyword evidence="3" id="KW-0597">Phosphoprotein</keyword>
<dbReference type="InterPro" id="IPR036097">
    <property type="entry name" value="HisK_dim/P_sf"/>
</dbReference>
<dbReference type="InterPro" id="IPR003594">
    <property type="entry name" value="HATPase_dom"/>
</dbReference>
<dbReference type="EMBL" id="RZIJ01000001">
    <property type="protein sequence ID" value="RUQ75720.1"/>
    <property type="molecule type" value="Genomic_DNA"/>
</dbReference>
<dbReference type="PROSITE" id="PS50113">
    <property type="entry name" value="PAC"/>
    <property type="match status" value="2"/>
</dbReference>
<evidence type="ECO:0000256" key="4">
    <source>
        <dbReference type="ARBA" id="ARBA00022679"/>
    </source>
</evidence>
<evidence type="ECO:0000259" key="7">
    <source>
        <dbReference type="PROSITE" id="PS50112"/>
    </source>
</evidence>
<dbReference type="InterPro" id="IPR013656">
    <property type="entry name" value="PAS_4"/>
</dbReference>
<comment type="caution">
    <text evidence="9">The sequence shown here is derived from an EMBL/GenBank/DDBJ whole genome shotgun (WGS) entry which is preliminary data.</text>
</comment>
<evidence type="ECO:0000256" key="5">
    <source>
        <dbReference type="ARBA" id="ARBA00022777"/>
    </source>
</evidence>
<accession>A0A433JEY5</accession>
<dbReference type="Proteomes" id="UP000280346">
    <property type="component" value="Unassembled WGS sequence"/>
</dbReference>
<organism evidence="9 10">
    <name type="scientific">Azospirillum doebereinerae</name>
    <dbReference type="NCBI Taxonomy" id="92933"/>
    <lineage>
        <taxon>Bacteria</taxon>
        <taxon>Pseudomonadati</taxon>
        <taxon>Pseudomonadota</taxon>
        <taxon>Alphaproteobacteria</taxon>
        <taxon>Rhodospirillales</taxon>
        <taxon>Azospirillaceae</taxon>
        <taxon>Azospirillum</taxon>
    </lineage>
</organism>
<evidence type="ECO:0000313" key="9">
    <source>
        <dbReference type="EMBL" id="RUQ75720.1"/>
    </source>
</evidence>
<dbReference type="Gene3D" id="3.30.565.10">
    <property type="entry name" value="Histidine kinase-like ATPase, C-terminal domain"/>
    <property type="match status" value="1"/>
</dbReference>
<dbReference type="SMART" id="SM00091">
    <property type="entry name" value="PAS"/>
    <property type="match status" value="3"/>
</dbReference>
<name>A0A433JEY5_9PROT</name>
<dbReference type="EC" id="2.7.13.3" evidence="2"/>
<feature type="domain" description="PAC" evidence="8">
    <location>
        <begin position="497"/>
        <end position="549"/>
    </location>
</feature>
<dbReference type="SMART" id="SM00388">
    <property type="entry name" value="HisKA"/>
    <property type="match status" value="1"/>
</dbReference>
<gene>
    <name evidence="9" type="ORF">EJ913_00980</name>
</gene>
<keyword evidence="5" id="KW-0418">Kinase</keyword>
<feature type="domain" description="Histidine kinase" evidence="6">
    <location>
        <begin position="567"/>
        <end position="792"/>
    </location>
</feature>
<comment type="catalytic activity">
    <reaction evidence="1">
        <text>ATP + protein L-histidine = ADP + protein N-phospho-L-histidine.</text>
        <dbReference type="EC" id="2.7.13.3"/>
    </reaction>
</comment>
<dbReference type="PROSITE" id="PS50112">
    <property type="entry name" value="PAS"/>
    <property type="match status" value="1"/>
</dbReference>
<feature type="domain" description="PAC" evidence="8">
    <location>
        <begin position="245"/>
        <end position="297"/>
    </location>
</feature>
<dbReference type="SUPFAM" id="SSF47384">
    <property type="entry name" value="Homodimeric domain of signal transducing histidine kinase"/>
    <property type="match status" value="1"/>
</dbReference>
<evidence type="ECO:0000256" key="1">
    <source>
        <dbReference type="ARBA" id="ARBA00000085"/>
    </source>
</evidence>